<protein>
    <submittedName>
        <fullName evidence="1">Uncharacterized protein</fullName>
    </submittedName>
</protein>
<gene>
    <name evidence="1" type="ORF">S06H3_57337</name>
</gene>
<organism evidence="1">
    <name type="scientific">marine sediment metagenome</name>
    <dbReference type="NCBI Taxonomy" id="412755"/>
    <lineage>
        <taxon>unclassified sequences</taxon>
        <taxon>metagenomes</taxon>
        <taxon>ecological metagenomes</taxon>
    </lineage>
</organism>
<comment type="caution">
    <text evidence="1">The sequence shown here is derived from an EMBL/GenBank/DDBJ whole genome shotgun (WGS) entry which is preliminary data.</text>
</comment>
<proteinExistence type="predicted"/>
<evidence type="ECO:0000313" key="1">
    <source>
        <dbReference type="EMBL" id="GAI58374.1"/>
    </source>
</evidence>
<reference evidence="1" key="1">
    <citation type="journal article" date="2014" name="Front. Microbiol.">
        <title>High frequency of phylogenetically diverse reductive dehalogenase-homologous genes in deep subseafloor sedimentary metagenomes.</title>
        <authorList>
            <person name="Kawai M."/>
            <person name="Futagami T."/>
            <person name="Toyoda A."/>
            <person name="Takaki Y."/>
            <person name="Nishi S."/>
            <person name="Hori S."/>
            <person name="Arai W."/>
            <person name="Tsubouchi T."/>
            <person name="Morono Y."/>
            <person name="Uchiyama I."/>
            <person name="Ito T."/>
            <person name="Fujiyama A."/>
            <person name="Inagaki F."/>
            <person name="Takami H."/>
        </authorList>
    </citation>
    <scope>NUCLEOTIDE SEQUENCE</scope>
    <source>
        <strain evidence="1">Expedition CK06-06</strain>
    </source>
</reference>
<dbReference type="AlphaFoldDB" id="X1RS69"/>
<dbReference type="EMBL" id="BARV01036994">
    <property type="protein sequence ID" value="GAI58374.1"/>
    <property type="molecule type" value="Genomic_DNA"/>
</dbReference>
<name>X1RS69_9ZZZZ</name>
<feature type="non-terminal residue" evidence="1">
    <location>
        <position position="39"/>
    </location>
</feature>
<sequence>MALVKYGGGITQMSGSIAGNTFARNRYGNYVRSRTKPIN</sequence>
<accession>X1RS69</accession>